<organism evidence="3 4">
    <name type="scientific">Urochloa decumbens</name>
    <dbReference type="NCBI Taxonomy" id="240449"/>
    <lineage>
        <taxon>Eukaryota</taxon>
        <taxon>Viridiplantae</taxon>
        <taxon>Streptophyta</taxon>
        <taxon>Embryophyta</taxon>
        <taxon>Tracheophyta</taxon>
        <taxon>Spermatophyta</taxon>
        <taxon>Magnoliopsida</taxon>
        <taxon>Liliopsida</taxon>
        <taxon>Poales</taxon>
        <taxon>Poaceae</taxon>
        <taxon>PACMAD clade</taxon>
        <taxon>Panicoideae</taxon>
        <taxon>Panicodae</taxon>
        <taxon>Paniceae</taxon>
        <taxon>Melinidinae</taxon>
        <taxon>Urochloa</taxon>
    </lineage>
</organism>
<evidence type="ECO:0000313" key="2">
    <source>
        <dbReference type="EMBL" id="CAL5065006.1"/>
    </source>
</evidence>
<evidence type="ECO:0000256" key="1">
    <source>
        <dbReference type="SAM" id="MobiDB-lite"/>
    </source>
</evidence>
<feature type="region of interest" description="Disordered" evidence="1">
    <location>
        <begin position="1"/>
        <end position="88"/>
    </location>
</feature>
<proteinExistence type="predicted"/>
<name>A0ABC9FGB0_9POAL</name>
<dbReference type="EMBL" id="OZ075115">
    <property type="protein sequence ID" value="CAL5065006.1"/>
    <property type="molecule type" value="Genomic_DNA"/>
</dbReference>
<dbReference type="AlphaFoldDB" id="A0ABC9FGB0"/>
<reference evidence="3 4" key="2">
    <citation type="submission" date="2024-10" db="EMBL/GenBank/DDBJ databases">
        <authorList>
            <person name="Ryan C."/>
        </authorList>
    </citation>
    <scope>NUCLEOTIDE SEQUENCE [LARGE SCALE GENOMIC DNA]</scope>
</reference>
<accession>A0ABC9FGB0</accession>
<evidence type="ECO:0000313" key="3">
    <source>
        <dbReference type="EMBL" id="CAL5074960.1"/>
    </source>
</evidence>
<dbReference type="Proteomes" id="UP001497457">
    <property type="component" value="Chromosome 5rd"/>
</dbReference>
<evidence type="ECO:0000313" key="4">
    <source>
        <dbReference type="Proteomes" id="UP001497457"/>
    </source>
</evidence>
<protein>
    <submittedName>
        <fullName evidence="3">Uncharacterized protein</fullName>
    </submittedName>
</protein>
<sequence>MGNCFGLFSRGTTSPKPPDADGATSDRPIEKVPSSSAQPNSGVAPVGDEEDMKKPSTPPSENNGLPRVSSRPPSDVAGATPVRTTSHN</sequence>
<reference evidence="4" key="1">
    <citation type="submission" date="2024-06" db="EMBL/GenBank/DDBJ databases">
        <authorList>
            <person name="Ryan C."/>
        </authorList>
    </citation>
    <scope>NUCLEOTIDE SEQUENCE [LARGE SCALE GENOMIC DNA]</scope>
</reference>
<keyword evidence="4" id="KW-1185">Reference proteome</keyword>
<dbReference type="EMBL" id="OZ075116">
    <property type="protein sequence ID" value="CAL5074960.1"/>
    <property type="molecule type" value="Genomic_DNA"/>
</dbReference>
<dbReference type="Proteomes" id="UP001497457">
    <property type="component" value="Chromosome 6rd"/>
</dbReference>
<gene>
    <name evidence="3" type="ORF">URODEC1_LOCUS105469</name>
    <name evidence="2" type="ORF">URODEC1_LOCUS99762</name>
</gene>